<dbReference type="RefSeq" id="XP_030976570.1">
    <property type="nucleotide sequence ID" value="XM_031131523.1"/>
</dbReference>
<reference evidence="2" key="2">
    <citation type="submission" date="2019-10" db="EMBL/GenBank/DDBJ databases">
        <authorList>
            <consortium name="NCBI Genome Project"/>
        </authorList>
    </citation>
    <scope>NUCLEOTIDE SEQUENCE</scope>
    <source>
        <strain evidence="2">NI907</strain>
    </source>
</reference>
<evidence type="ECO:0000313" key="1">
    <source>
        <dbReference type="Proteomes" id="UP000515153"/>
    </source>
</evidence>
<dbReference type="AlphaFoldDB" id="A0A6P8ANU7"/>
<reference evidence="1 2" key="1">
    <citation type="journal article" date="2019" name="Mol. Biol. Evol.">
        <title>Blast fungal genomes show frequent chromosomal changes, gene gains and losses, and effector gene turnover.</title>
        <authorList>
            <person name="Gomez Luciano L.B."/>
            <person name="Jason Tsai I."/>
            <person name="Chuma I."/>
            <person name="Tosa Y."/>
            <person name="Chen Y.H."/>
            <person name="Li J.Y."/>
            <person name="Li M.Y."/>
            <person name="Jade Lu M.Y."/>
            <person name="Nakayashiki H."/>
            <person name="Li W.H."/>
        </authorList>
    </citation>
    <scope>NUCLEOTIDE SEQUENCE [LARGE SCALE GENOMIC DNA]</scope>
    <source>
        <strain evidence="1 2">NI907</strain>
    </source>
</reference>
<reference evidence="2" key="3">
    <citation type="submission" date="2025-08" db="UniProtKB">
        <authorList>
            <consortium name="RefSeq"/>
        </authorList>
    </citation>
    <scope>IDENTIFICATION</scope>
    <source>
        <strain evidence="2">NI907</strain>
    </source>
</reference>
<proteinExistence type="predicted"/>
<sequence>MYRNIPMLSLHPCKTPARAPQNPIETHKSCDDDCTVWVSYMGTSPANKLTCPPLSVTHYT</sequence>
<accession>A0A6P8ANU7</accession>
<gene>
    <name evidence="2" type="ORF">PgNI_11557</name>
</gene>
<dbReference type="KEGG" id="pgri:PgNI_11557"/>
<evidence type="ECO:0000313" key="2">
    <source>
        <dbReference type="RefSeq" id="XP_030976570.1"/>
    </source>
</evidence>
<protein>
    <submittedName>
        <fullName evidence="2">Uncharacterized protein</fullName>
    </submittedName>
</protein>
<dbReference type="GeneID" id="41966428"/>
<name>A0A6P8ANU7_PYRGI</name>
<organism evidence="1 2">
    <name type="scientific">Pyricularia grisea</name>
    <name type="common">Crabgrass-specific blast fungus</name>
    <name type="synonym">Magnaporthe grisea</name>
    <dbReference type="NCBI Taxonomy" id="148305"/>
    <lineage>
        <taxon>Eukaryota</taxon>
        <taxon>Fungi</taxon>
        <taxon>Dikarya</taxon>
        <taxon>Ascomycota</taxon>
        <taxon>Pezizomycotina</taxon>
        <taxon>Sordariomycetes</taxon>
        <taxon>Sordariomycetidae</taxon>
        <taxon>Magnaporthales</taxon>
        <taxon>Pyriculariaceae</taxon>
        <taxon>Pyricularia</taxon>
    </lineage>
</organism>
<keyword evidence="1" id="KW-1185">Reference proteome</keyword>
<dbReference type="Proteomes" id="UP000515153">
    <property type="component" value="Chromosome V"/>
</dbReference>